<accession>A0ABM0ZM05</accession>
<proteinExistence type="predicted"/>
<dbReference type="Proteomes" id="UP000694864">
    <property type="component" value="Chromosome 6"/>
</dbReference>
<protein>
    <submittedName>
        <fullName evidence="2">EMBRYO SURROUNDING FACTOR 1-like protein 4</fullName>
    </submittedName>
</protein>
<organism evidence="1 2">
    <name type="scientific">Camelina sativa</name>
    <name type="common">False flax</name>
    <name type="synonym">Myagrum sativum</name>
    <dbReference type="NCBI Taxonomy" id="90675"/>
    <lineage>
        <taxon>Eukaryota</taxon>
        <taxon>Viridiplantae</taxon>
        <taxon>Streptophyta</taxon>
        <taxon>Embryophyta</taxon>
        <taxon>Tracheophyta</taxon>
        <taxon>Spermatophyta</taxon>
        <taxon>Magnoliopsida</taxon>
        <taxon>eudicotyledons</taxon>
        <taxon>Gunneridae</taxon>
        <taxon>Pentapetalae</taxon>
        <taxon>rosids</taxon>
        <taxon>malvids</taxon>
        <taxon>Brassicales</taxon>
        <taxon>Brassicaceae</taxon>
        <taxon>Camelineae</taxon>
        <taxon>Camelina</taxon>
    </lineage>
</organism>
<name>A0ABM0ZM05_CAMSA</name>
<keyword evidence="1" id="KW-1185">Reference proteome</keyword>
<evidence type="ECO:0000313" key="2">
    <source>
        <dbReference type="RefSeq" id="XP_010517634.1"/>
    </source>
</evidence>
<sequence length="104" mass="11769">MHRRLRFGFYNNSVRYLKNTIIISLNDIQTMKSSHASLVCILLLSLLALHQCARIGRSNKVDMSACFLGDCNNVFEGGCYCCPKTPALCWAEKDYCTTYCQSQS</sequence>
<dbReference type="GeneID" id="104793050"/>
<dbReference type="RefSeq" id="XP_010517634.1">
    <property type="nucleotide sequence ID" value="XM_010519332.1"/>
</dbReference>
<reference evidence="1" key="1">
    <citation type="journal article" date="2014" name="Nat. Commun.">
        <title>The emerging biofuel crop Camelina sativa retains a highly undifferentiated hexaploid genome structure.</title>
        <authorList>
            <person name="Kagale S."/>
            <person name="Koh C."/>
            <person name="Nixon J."/>
            <person name="Bollina V."/>
            <person name="Clarke W.E."/>
            <person name="Tuteja R."/>
            <person name="Spillane C."/>
            <person name="Robinson S.J."/>
            <person name="Links M.G."/>
            <person name="Clarke C."/>
            <person name="Higgins E.E."/>
            <person name="Huebert T."/>
            <person name="Sharpe A.G."/>
            <person name="Parkin I.A."/>
        </authorList>
    </citation>
    <scope>NUCLEOTIDE SEQUENCE [LARGE SCALE GENOMIC DNA]</scope>
    <source>
        <strain evidence="1">cv. DH55</strain>
    </source>
</reference>
<gene>
    <name evidence="2" type="primary">LOC104793050</name>
</gene>
<reference evidence="2" key="2">
    <citation type="submission" date="2025-08" db="UniProtKB">
        <authorList>
            <consortium name="RefSeq"/>
        </authorList>
    </citation>
    <scope>IDENTIFICATION</scope>
    <source>
        <tissue evidence="2">Leaf</tissue>
    </source>
</reference>
<evidence type="ECO:0000313" key="1">
    <source>
        <dbReference type="Proteomes" id="UP000694864"/>
    </source>
</evidence>